<dbReference type="InterPro" id="IPR037069">
    <property type="entry name" value="AcylCoA_DH/ox_N_sf"/>
</dbReference>
<accession>A0ABR7RBB6</accession>
<dbReference type="Proteomes" id="UP000603940">
    <property type="component" value="Unassembled WGS sequence"/>
</dbReference>
<keyword evidence="4" id="KW-0274">FAD</keyword>
<name>A0ABR7RBB6_9PROT</name>
<proteinExistence type="inferred from homology"/>
<dbReference type="InterPro" id="IPR036250">
    <property type="entry name" value="AcylCo_DH-like_C"/>
</dbReference>
<organism evidence="8 9">
    <name type="scientific">Pseudoroseomonas ludipueritiae</name>
    <dbReference type="NCBI Taxonomy" id="198093"/>
    <lineage>
        <taxon>Bacteria</taxon>
        <taxon>Pseudomonadati</taxon>
        <taxon>Pseudomonadota</taxon>
        <taxon>Alphaproteobacteria</taxon>
        <taxon>Acetobacterales</taxon>
        <taxon>Acetobacteraceae</taxon>
        <taxon>Pseudoroseomonas</taxon>
    </lineage>
</organism>
<comment type="caution">
    <text evidence="8">The sequence shown here is derived from an EMBL/GenBank/DDBJ whole genome shotgun (WGS) entry which is preliminary data.</text>
</comment>
<dbReference type="RefSeq" id="WP_187780178.1">
    <property type="nucleotide sequence ID" value="NZ_JACTUZ010000121.1"/>
</dbReference>
<keyword evidence="9" id="KW-1185">Reference proteome</keyword>
<dbReference type="SUPFAM" id="SSF47203">
    <property type="entry name" value="Acyl-CoA dehydrogenase C-terminal domain-like"/>
    <property type="match status" value="1"/>
</dbReference>
<feature type="domain" description="Acyl-CoA dehydrogenase/oxidase C-terminal" evidence="6">
    <location>
        <begin position="202"/>
        <end position="340"/>
    </location>
</feature>
<dbReference type="Gene3D" id="1.10.540.10">
    <property type="entry name" value="Acyl-CoA dehydrogenase/oxidase, N-terminal domain"/>
    <property type="match status" value="1"/>
</dbReference>
<reference evidence="8 9" key="1">
    <citation type="journal article" date="2009" name="Int. J. Syst. Evol. Microbiol.">
        <title>Transfer of Teichococcus ludipueritiae and Muricoccus roseus to the genus Roseomonas, as Roseomonas ludipueritiae comb. nov. and Roseomonas rosea comb. nov., respectively, and emended description of the genus Roseomonas.</title>
        <authorList>
            <person name="Sanchez-Porro C."/>
            <person name="Gallego V."/>
            <person name="Busse H.J."/>
            <person name="Kampfer P."/>
            <person name="Ventosa A."/>
        </authorList>
    </citation>
    <scope>NUCLEOTIDE SEQUENCE [LARGE SCALE GENOMIC DNA]</scope>
    <source>
        <strain evidence="8 9">DSM 14915</strain>
    </source>
</reference>
<dbReference type="Pfam" id="PF00441">
    <property type="entry name" value="Acyl-CoA_dh_1"/>
    <property type="match status" value="1"/>
</dbReference>
<dbReference type="EMBL" id="JACTUZ010000121">
    <property type="protein sequence ID" value="MBC9179126.1"/>
    <property type="molecule type" value="Genomic_DNA"/>
</dbReference>
<evidence type="ECO:0000256" key="4">
    <source>
        <dbReference type="ARBA" id="ARBA00022827"/>
    </source>
</evidence>
<keyword evidence="5" id="KW-0560">Oxidoreductase</keyword>
<dbReference type="SUPFAM" id="SSF56645">
    <property type="entry name" value="Acyl-CoA dehydrogenase NM domain-like"/>
    <property type="match status" value="1"/>
</dbReference>
<dbReference type="InterPro" id="IPR009100">
    <property type="entry name" value="AcylCoA_DH/oxidase_NM_dom_sf"/>
</dbReference>
<comment type="similarity">
    <text evidence="2">Belongs to the acyl-CoA dehydrogenase family.</text>
</comment>
<protein>
    <submittedName>
        <fullName evidence="8">Acyl-CoA/acyl-ACP dehydrogenase</fullName>
    </submittedName>
</protein>
<dbReference type="InterPro" id="IPR013786">
    <property type="entry name" value="AcylCoA_DH/ox_N"/>
</dbReference>
<evidence type="ECO:0000313" key="9">
    <source>
        <dbReference type="Proteomes" id="UP000603940"/>
    </source>
</evidence>
<evidence type="ECO:0000259" key="7">
    <source>
        <dbReference type="Pfam" id="PF02771"/>
    </source>
</evidence>
<evidence type="ECO:0000256" key="3">
    <source>
        <dbReference type="ARBA" id="ARBA00022630"/>
    </source>
</evidence>
<dbReference type="Gene3D" id="1.20.140.10">
    <property type="entry name" value="Butyryl-CoA Dehydrogenase, subunit A, domain 3"/>
    <property type="match status" value="1"/>
</dbReference>
<comment type="cofactor">
    <cofactor evidence="1">
        <name>FAD</name>
        <dbReference type="ChEBI" id="CHEBI:57692"/>
    </cofactor>
</comment>
<gene>
    <name evidence="8" type="ORF">IBL25_19475</name>
</gene>
<evidence type="ECO:0000256" key="1">
    <source>
        <dbReference type="ARBA" id="ARBA00001974"/>
    </source>
</evidence>
<dbReference type="PANTHER" id="PTHR43884:SF20">
    <property type="entry name" value="ACYL-COA DEHYDROGENASE FADE28"/>
    <property type="match status" value="1"/>
</dbReference>
<evidence type="ECO:0000256" key="2">
    <source>
        <dbReference type="ARBA" id="ARBA00009347"/>
    </source>
</evidence>
<dbReference type="InterPro" id="IPR009075">
    <property type="entry name" value="AcylCo_DH/oxidase_C"/>
</dbReference>
<evidence type="ECO:0000259" key="6">
    <source>
        <dbReference type="Pfam" id="PF00441"/>
    </source>
</evidence>
<feature type="domain" description="Acyl-CoA dehydrogenase/oxidase N-terminal" evidence="7">
    <location>
        <begin position="39"/>
        <end position="99"/>
    </location>
</feature>
<evidence type="ECO:0000313" key="8">
    <source>
        <dbReference type="EMBL" id="MBC9179126.1"/>
    </source>
</evidence>
<evidence type="ECO:0000256" key="5">
    <source>
        <dbReference type="ARBA" id="ARBA00023002"/>
    </source>
</evidence>
<sequence length="345" mass="35831">MTDTAELDLLRHAARGALSRFPEALGLAHGEEMAPGAVAAAMATAAEHGWTAMLLPEAQGGLGLGMREAAVLAEEVGRSLAPGPFLANLVLLPALAGSGAEWLDALAGAVARGETVVTAYISEAGDGPQARRLVEHAEDSGPLLHLAFSGESPGSLTLARLERPNLRPLRPFDPTCPIAEIGEAVATEMVKISAAAARDAVGRAQLWIAAEMLGLSERAGEMSLAYATTRKQFGSPIGVNQAVKHRLVDDYVLRRNAAAIIAEAAAVWDAGQGDRLLLAHAARAAATAAAFSSTAYCIQVHGALGFSAETGIHLGYKRARRLACTLGDEARSRKLIAAEMVRDAA</sequence>
<dbReference type="PANTHER" id="PTHR43884">
    <property type="entry name" value="ACYL-COA DEHYDROGENASE"/>
    <property type="match status" value="1"/>
</dbReference>
<keyword evidence="3" id="KW-0285">Flavoprotein</keyword>
<dbReference type="Pfam" id="PF02771">
    <property type="entry name" value="Acyl-CoA_dh_N"/>
    <property type="match status" value="1"/>
</dbReference>